<gene>
    <name evidence="1" type="primary">yeeU</name>
    <name evidence="1" type="ORF">SAMEA2273136_04778</name>
</gene>
<dbReference type="Gene3D" id="3.30.450.20">
    <property type="entry name" value="PAS domain"/>
    <property type="match status" value="1"/>
</dbReference>
<evidence type="ECO:0000313" key="2">
    <source>
        <dbReference type="Proteomes" id="UP000077278"/>
    </source>
</evidence>
<comment type="caution">
    <text evidence="1">The sequence shown here is derived from an EMBL/GenBank/DDBJ whole genome shotgun (WGS) entry which is preliminary data.</text>
</comment>
<reference evidence="1 2" key="1">
    <citation type="submission" date="2016-03" db="EMBL/GenBank/DDBJ databases">
        <authorList>
            <consortium name="Pathogen Informatics"/>
        </authorList>
    </citation>
    <scope>NUCLEOTIDE SEQUENCE [LARGE SCALE GENOMIC DNA]</scope>
    <source>
        <strain evidence="2">e264</strain>
    </source>
</reference>
<dbReference type="InterPro" id="IPR009320">
    <property type="entry name" value="Antitoxin_CbeA"/>
</dbReference>
<accession>A0ABD7KP99</accession>
<protein>
    <submittedName>
        <fullName evidence="1">Antitoxin module of toxin-antitoxin system</fullName>
    </submittedName>
</protein>
<sequence length="49" mass="5570">MMNKDATQIWGLKREITPCFGARLVQEGNRLHFLADRAGFNGLFSEMQA</sequence>
<proteinExistence type="predicted"/>
<dbReference type="EMBL" id="FKDD01000037">
    <property type="protein sequence ID" value="SAD42169.1"/>
    <property type="molecule type" value="Genomic_DNA"/>
</dbReference>
<dbReference type="Pfam" id="PF06154">
    <property type="entry name" value="CbeA_antitoxin"/>
    <property type="match status" value="1"/>
</dbReference>
<dbReference type="SUPFAM" id="SSF143737">
    <property type="entry name" value="YeeU-like"/>
    <property type="match status" value="1"/>
</dbReference>
<dbReference type="InterPro" id="IPR038025">
    <property type="entry name" value="CbeA_sf"/>
</dbReference>
<dbReference type="AlphaFoldDB" id="A0ABD7KP99"/>
<dbReference type="Proteomes" id="UP000077278">
    <property type="component" value="Unassembled WGS sequence"/>
</dbReference>
<evidence type="ECO:0000313" key="1">
    <source>
        <dbReference type="EMBL" id="SAD42169.1"/>
    </source>
</evidence>
<name>A0ABD7KP99_9ENTR</name>
<organism evidence="1 2">
    <name type="scientific">Enterobacter roggenkampii</name>
    <dbReference type="NCBI Taxonomy" id="1812935"/>
    <lineage>
        <taxon>Bacteria</taxon>
        <taxon>Pseudomonadati</taxon>
        <taxon>Pseudomonadota</taxon>
        <taxon>Gammaproteobacteria</taxon>
        <taxon>Enterobacterales</taxon>
        <taxon>Enterobacteriaceae</taxon>
        <taxon>Enterobacter</taxon>
        <taxon>Enterobacter cloacae complex</taxon>
    </lineage>
</organism>